<dbReference type="SUPFAM" id="SSF56219">
    <property type="entry name" value="DNase I-like"/>
    <property type="match status" value="1"/>
</dbReference>
<dbReference type="PROSITE" id="PS50922">
    <property type="entry name" value="TLC"/>
    <property type="match status" value="1"/>
</dbReference>
<feature type="transmembrane region" description="Helical" evidence="6">
    <location>
        <begin position="650"/>
        <end position="672"/>
    </location>
</feature>
<dbReference type="InterPro" id="IPR005135">
    <property type="entry name" value="Endo/exonuclease/phosphatase"/>
</dbReference>
<evidence type="ECO:0000256" key="5">
    <source>
        <dbReference type="PROSITE-ProRule" id="PRU00205"/>
    </source>
</evidence>
<keyword evidence="3 6" id="KW-1133">Transmembrane helix</keyword>
<organism evidence="8 9">
    <name type="scientific">Mytilus edulis</name>
    <name type="common">Blue mussel</name>
    <dbReference type="NCBI Taxonomy" id="6550"/>
    <lineage>
        <taxon>Eukaryota</taxon>
        <taxon>Metazoa</taxon>
        <taxon>Spiralia</taxon>
        <taxon>Lophotrochozoa</taxon>
        <taxon>Mollusca</taxon>
        <taxon>Bivalvia</taxon>
        <taxon>Autobranchia</taxon>
        <taxon>Pteriomorphia</taxon>
        <taxon>Mytilida</taxon>
        <taxon>Mytiloidea</taxon>
        <taxon>Mytilidae</taxon>
        <taxon>Mytilinae</taxon>
        <taxon>Mytilus</taxon>
    </lineage>
</organism>
<evidence type="ECO:0000256" key="2">
    <source>
        <dbReference type="ARBA" id="ARBA00022692"/>
    </source>
</evidence>
<dbReference type="PANTHER" id="PTHR13439">
    <property type="entry name" value="CT120 PROTEIN"/>
    <property type="match status" value="1"/>
</dbReference>
<evidence type="ECO:0000256" key="1">
    <source>
        <dbReference type="ARBA" id="ARBA00004141"/>
    </source>
</evidence>
<feature type="transmembrane region" description="Helical" evidence="6">
    <location>
        <begin position="684"/>
        <end position="706"/>
    </location>
</feature>
<gene>
    <name evidence="8" type="ORF">MEDL_24169</name>
</gene>
<keyword evidence="9" id="KW-1185">Reference proteome</keyword>
<protein>
    <submittedName>
        <fullName evidence="8">CLN8</fullName>
    </submittedName>
</protein>
<sequence length="904" mass="103868">MSSIKLVAWNVRGIMSSTICLSNLLKDTDCDICIISEHKLKERSLHYLSTIEKGYNCVSKADALPIGYNAYHGKGGIAILYKTSLQFSVNEISDINSSRIAGIELKNQSYGSLFIFGAYLPSDDSIENYKSELSILDSLYAYYSVYGNCIIAGDLNASCLHKDRSISNIYKSKELLNFVSRHHLLHAGGKIQIKGPKYTYVTKQTMLDYILCNEIIYRKLRYYEILDEGAISSTSDHLPVVIEFETDSTPHRIINSSDKLPAWHKVTDAQINQYQKLLSDPVEILIDKMNSYSFADIDTIYDDFVSTLHNAANIAIPKCGFNPLTKPYWNADVKRAHDNERSMRKLWVLDGQPRGMHFDSYRIYKRAKSEFRRVQQAANEQYMQKCYDDLNETAECDIRLFWKQIKRFKGRSSKIYPEIVYENKVYSSPESVANCFAEYFHELYQPKDSDNFDNEFKCSIESVYKDIIKTCGVEGGYLPGGLITEQEVSKLIGQLKYRKAAGHDRVQNEHLRHGGRPVVKCITVLCNLIVRLGRIPKNWKLGLLVPIFKGGNKCKTSPDNYRPVSLLSCVLKLFESIIKARSIHRSVRVPDFWKSSKSSREIVNSYYITKLLIDIPNTTGDITSAMGLVEYIHPYLAEADYRKTSVKLTFIFSSFIFYSLLYIFSHVFGSGTRTYNNLTKKEKVFWNLAVVRAIYGIFCTIVGIWAIFVDEELEKDVVFATTPTSYFALTVTVGFFIFECSAIIISDIIYRKFSFLLNLHHWLSLVGYSVLMIVESSHCFGTKGLILEMSTPFSAICWTVLKVGKADTLLWKANQFLLVHTFHLRSVVECFLWYITFKHWDRIWEAMPLALFIMLYTQLTLVTFVMTPYWTYKKTQQMIVPVDWNFEESNKTRMTNGAVEKKTA</sequence>
<comment type="subcellular location">
    <subcellularLocation>
        <location evidence="1">Membrane</location>
        <topology evidence="1">Multi-pass membrane protein</topology>
    </subcellularLocation>
</comment>
<dbReference type="GO" id="GO:0016020">
    <property type="term" value="C:membrane"/>
    <property type="evidence" value="ECO:0007669"/>
    <property type="project" value="UniProtKB-SubCell"/>
</dbReference>
<evidence type="ECO:0000256" key="4">
    <source>
        <dbReference type="ARBA" id="ARBA00023136"/>
    </source>
</evidence>
<proteinExistence type="predicted"/>
<dbReference type="InterPro" id="IPR050846">
    <property type="entry name" value="TLCD"/>
</dbReference>
<feature type="transmembrane region" description="Helical" evidence="6">
    <location>
        <begin position="753"/>
        <end position="773"/>
    </location>
</feature>
<dbReference type="InterPro" id="IPR036691">
    <property type="entry name" value="Endo/exonu/phosph_ase_sf"/>
</dbReference>
<dbReference type="EMBL" id="CAJPWZ010001219">
    <property type="protein sequence ID" value="CAG2210068.1"/>
    <property type="molecule type" value="Genomic_DNA"/>
</dbReference>
<feature type="transmembrane region" description="Helical" evidence="6">
    <location>
        <begin position="785"/>
        <end position="804"/>
    </location>
</feature>
<accession>A0A8S3RVB4</accession>
<keyword evidence="4 5" id="KW-0472">Membrane</keyword>
<evidence type="ECO:0000313" key="8">
    <source>
        <dbReference type="EMBL" id="CAG2210068.1"/>
    </source>
</evidence>
<feature type="transmembrane region" description="Helical" evidence="6">
    <location>
        <begin position="849"/>
        <end position="870"/>
    </location>
</feature>
<dbReference type="OrthoDB" id="10052906at2759"/>
<keyword evidence="2 5" id="KW-0812">Transmembrane</keyword>
<dbReference type="GO" id="GO:0005783">
    <property type="term" value="C:endoplasmic reticulum"/>
    <property type="evidence" value="ECO:0007669"/>
    <property type="project" value="TreeGrafter"/>
</dbReference>
<dbReference type="Gene3D" id="3.60.10.10">
    <property type="entry name" value="Endonuclease/exonuclease/phosphatase"/>
    <property type="match status" value="1"/>
</dbReference>
<dbReference type="Pfam" id="PF03372">
    <property type="entry name" value="Exo_endo_phos"/>
    <property type="match status" value="1"/>
</dbReference>
<dbReference type="GO" id="GO:0003824">
    <property type="term" value="F:catalytic activity"/>
    <property type="evidence" value="ECO:0007669"/>
    <property type="project" value="InterPro"/>
</dbReference>
<dbReference type="Proteomes" id="UP000683360">
    <property type="component" value="Unassembled WGS sequence"/>
</dbReference>
<evidence type="ECO:0000256" key="6">
    <source>
        <dbReference type="SAM" id="Phobius"/>
    </source>
</evidence>
<comment type="caution">
    <text evidence="8">The sequence shown here is derived from an EMBL/GenBank/DDBJ whole genome shotgun (WGS) entry which is preliminary data.</text>
</comment>
<evidence type="ECO:0000256" key="3">
    <source>
        <dbReference type="ARBA" id="ARBA00022989"/>
    </source>
</evidence>
<reference evidence="8" key="1">
    <citation type="submission" date="2021-03" db="EMBL/GenBank/DDBJ databases">
        <authorList>
            <person name="Bekaert M."/>
        </authorList>
    </citation>
    <scope>NUCLEOTIDE SEQUENCE</scope>
</reference>
<dbReference type="GO" id="GO:0055088">
    <property type="term" value="P:lipid homeostasis"/>
    <property type="evidence" value="ECO:0007669"/>
    <property type="project" value="TreeGrafter"/>
</dbReference>
<feature type="domain" description="TLC" evidence="7">
    <location>
        <begin position="684"/>
        <end position="883"/>
    </location>
</feature>
<name>A0A8S3RVB4_MYTED</name>
<feature type="transmembrane region" description="Helical" evidence="6">
    <location>
        <begin position="816"/>
        <end position="837"/>
    </location>
</feature>
<evidence type="ECO:0000259" key="7">
    <source>
        <dbReference type="PROSITE" id="PS50922"/>
    </source>
</evidence>
<dbReference type="SMART" id="SM00724">
    <property type="entry name" value="TLC"/>
    <property type="match status" value="1"/>
</dbReference>
<dbReference type="Pfam" id="PF03798">
    <property type="entry name" value="TRAM_LAG1_CLN8"/>
    <property type="match status" value="1"/>
</dbReference>
<dbReference type="PANTHER" id="PTHR13439:SF7">
    <property type="entry name" value="PROTEIN CLN8"/>
    <property type="match status" value="1"/>
</dbReference>
<dbReference type="AlphaFoldDB" id="A0A8S3RVB4"/>
<feature type="transmembrane region" description="Helical" evidence="6">
    <location>
        <begin position="726"/>
        <end position="746"/>
    </location>
</feature>
<dbReference type="InterPro" id="IPR006634">
    <property type="entry name" value="TLC-dom"/>
</dbReference>
<evidence type="ECO:0000313" key="9">
    <source>
        <dbReference type="Proteomes" id="UP000683360"/>
    </source>
</evidence>